<evidence type="ECO:0000313" key="3">
    <source>
        <dbReference type="Proteomes" id="UP000075885"/>
    </source>
</evidence>
<evidence type="ECO:0000259" key="1">
    <source>
        <dbReference type="SMART" id="SM00587"/>
    </source>
</evidence>
<dbReference type="SUPFAM" id="SSF56112">
    <property type="entry name" value="Protein kinase-like (PK-like)"/>
    <property type="match status" value="1"/>
</dbReference>
<dbReference type="InterPro" id="IPR004119">
    <property type="entry name" value="EcKL"/>
</dbReference>
<dbReference type="EnsemblMetazoa" id="AEPI007473-RA">
    <property type="protein sequence ID" value="AEPI007473-PA"/>
    <property type="gene ID" value="AEPI007473"/>
</dbReference>
<dbReference type="AlphaFoldDB" id="A0A182PKK6"/>
<dbReference type="PANTHER" id="PTHR11012">
    <property type="entry name" value="PROTEIN KINASE-LIKE DOMAIN-CONTAINING"/>
    <property type="match status" value="1"/>
</dbReference>
<accession>A0A182PKK6</accession>
<dbReference type="InterPro" id="IPR015897">
    <property type="entry name" value="CHK_kinase-like"/>
</dbReference>
<dbReference type="InterPro" id="IPR011009">
    <property type="entry name" value="Kinase-like_dom_sf"/>
</dbReference>
<dbReference type="VEuPathDB" id="VectorBase:AEPI007473"/>
<feature type="domain" description="CHK kinase-like" evidence="1">
    <location>
        <begin position="161"/>
        <end position="366"/>
    </location>
</feature>
<dbReference type="PANTHER" id="PTHR11012:SF4">
    <property type="entry name" value="LD42035P"/>
    <property type="match status" value="1"/>
</dbReference>
<evidence type="ECO:0000313" key="2">
    <source>
        <dbReference type="EnsemblMetazoa" id="AEPI007473-PA"/>
    </source>
</evidence>
<reference evidence="3" key="1">
    <citation type="submission" date="2013-03" db="EMBL/GenBank/DDBJ databases">
        <title>The Genome Sequence of Anopheles epiroticus epiroticus2.</title>
        <authorList>
            <consortium name="The Broad Institute Genomics Platform"/>
            <person name="Neafsey D.E."/>
            <person name="Howell P."/>
            <person name="Walker B."/>
            <person name="Young S.K."/>
            <person name="Zeng Q."/>
            <person name="Gargeya S."/>
            <person name="Fitzgerald M."/>
            <person name="Haas B."/>
            <person name="Abouelleil A."/>
            <person name="Allen A.W."/>
            <person name="Alvarado L."/>
            <person name="Arachchi H.M."/>
            <person name="Berlin A.M."/>
            <person name="Chapman S.B."/>
            <person name="Gainer-Dewar J."/>
            <person name="Goldberg J."/>
            <person name="Griggs A."/>
            <person name="Gujja S."/>
            <person name="Hansen M."/>
            <person name="Howarth C."/>
            <person name="Imamovic A."/>
            <person name="Ireland A."/>
            <person name="Larimer J."/>
            <person name="McCowan C."/>
            <person name="Murphy C."/>
            <person name="Pearson M."/>
            <person name="Poon T.W."/>
            <person name="Priest M."/>
            <person name="Roberts A."/>
            <person name="Saif S."/>
            <person name="Shea T."/>
            <person name="Sisk P."/>
            <person name="Sykes S."/>
            <person name="Wortman J."/>
            <person name="Nusbaum C."/>
            <person name="Birren B."/>
        </authorList>
    </citation>
    <scope>NUCLEOTIDE SEQUENCE [LARGE SCALE GENOMIC DNA]</scope>
    <source>
        <strain evidence="3">Epiroticus2</strain>
    </source>
</reference>
<dbReference type="Proteomes" id="UP000075885">
    <property type="component" value="Unassembled WGS sequence"/>
</dbReference>
<keyword evidence="3" id="KW-1185">Reference proteome</keyword>
<reference evidence="2" key="2">
    <citation type="submission" date="2020-05" db="UniProtKB">
        <authorList>
            <consortium name="EnsemblMetazoa"/>
        </authorList>
    </citation>
    <scope>IDENTIFICATION</scope>
    <source>
        <strain evidence="2">Epiroticus2</strain>
    </source>
</reference>
<dbReference type="Gene3D" id="3.90.1200.10">
    <property type="match status" value="1"/>
</dbReference>
<dbReference type="SMART" id="SM00587">
    <property type="entry name" value="CHK"/>
    <property type="match status" value="1"/>
</dbReference>
<dbReference type="Pfam" id="PF02958">
    <property type="entry name" value="EcKL"/>
    <property type="match status" value="1"/>
</dbReference>
<protein>
    <submittedName>
        <fullName evidence="2">CHK domain-containing protein</fullName>
    </submittedName>
</protein>
<dbReference type="STRING" id="199890.A0A182PKK6"/>
<organism evidence="2 3">
    <name type="scientific">Anopheles epiroticus</name>
    <dbReference type="NCBI Taxonomy" id="199890"/>
    <lineage>
        <taxon>Eukaryota</taxon>
        <taxon>Metazoa</taxon>
        <taxon>Ecdysozoa</taxon>
        <taxon>Arthropoda</taxon>
        <taxon>Hexapoda</taxon>
        <taxon>Insecta</taxon>
        <taxon>Pterygota</taxon>
        <taxon>Neoptera</taxon>
        <taxon>Endopterygota</taxon>
        <taxon>Diptera</taxon>
        <taxon>Nematocera</taxon>
        <taxon>Culicoidea</taxon>
        <taxon>Culicidae</taxon>
        <taxon>Anophelinae</taxon>
        <taxon>Anopheles</taxon>
    </lineage>
</organism>
<name>A0A182PKK6_9DIPT</name>
<proteinExistence type="predicted"/>
<sequence length="464" mass="53376">MAQDKKEKFLTTELINKIIQSNADLQDYRVVSEEDCQLTTPKGLDGFMSVIHRLTLKLTHKSNDGFYLDLPFFSIFTASTSKRLTVMVKVMKGDDGFRKKSLGLVLFPNEINVYSAVIPAFEQLVGNAGASLNFRTLAPRIYLVESGVRYPAYSDQEETFLVMEDVSAAGFVPGPRLNLDEPHLVLMARKIAQFHACSYAMRVGEQTEALRSLVERIIPLNFLQDGKIVFESYDIVFKVVFERLFRYFDEKPALLEEERVRDRVHALRSKYGTAPSELMQRCLMRDELYSAILHGDYNRNNVLFRYDGEVPQDVMLIDFQENRYGSPALDLSFYMYMNMPPEAWADGGWERLLAVYHRELMHCLCDIVKLKPDDEALQPYGFDPMMKHLKQYFIYGAIIAIKFLPCMLANEQEVQEIVHHFHQDVTADAFRQIYLVAGGETVDTRISKIMVHAAQQGFLDMLEE</sequence>